<accession>A0A1X2GH25</accession>
<keyword evidence="3 6" id="KW-1133">Transmembrane helix</keyword>
<name>A0A1X2GH25_9FUNG</name>
<evidence type="ECO:0000256" key="6">
    <source>
        <dbReference type="HAMAP-Rule" id="MF_03058"/>
    </source>
</evidence>
<reference evidence="8 9" key="1">
    <citation type="submission" date="2016-07" db="EMBL/GenBank/DDBJ databases">
        <title>Pervasive Adenine N6-methylation of Active Genes in Fungi.</title>
        <authorList>
            <consortium name="DOE Joint Genome Institute"/>
            <person name="Mondo S.J."/>
            <person name="Dannebaum R.O."/>
            <person name="Kuo R.C."/>
            <person name="Labutti K."/>
            <person name="Haridas S."/>
            <person name="Kuo A."/>
            <person name="Salamov A."/>
            <person name="Ahrendt S.R."/>
            <person name="Lipzen A."/>
            <person name="Sullivan W."/>
            <person name="Andreopoulos W.B."/>
            <person name="Clum A."/>
            <person name="Lindquist E."/>
            <person name="Daum C."/>
            <person name="Ramamoorthy G.K."/>
            <person name="Gryganskyi A."/>
            <person name="Culley D."/>
            <person name="Magnuson J.K."/>
            <person name="James T.Y."/>
            <person name="O'Malley M.A."/>
            <person name="Stajich J.E."/>
            <person name="Spatafora J.W."/>
            <person name="Visel A."/>
            <person name="Grigoriev I.V."/>
        </authorList>
    </citation>
    <scope>NUCLEOTIDE SEQUENCE [LARGE SCALE GENOMIC DNA]</scope>
    <source>
        <strain evidence="8 9">NRRL 3301</strain>
    </source>
</reference>
<keyword evidence="9" id="KW-1185">Reference proteome</keyword>
<protein>
    <submittedName>
        <fullName evidence="8">Uncharacterized protein</fullName>
    </submittedName>
</protein>
<dbReference type="GO" id="GO:0070072">
    <property type="term" value="P:vacuolar proton-transporting V-type ATPase complex assembly"/>
    <property type="evidence" value="ECO:0007669"/>
    <property type="project" value="UniProtKB-UniRule"/>
</dbReference>
<evidence type="ECO:0000256" key="5">
    <source>
        <dbReference type="ARBA" id="ARBA00023329"/>
    </source>
</evidence>
<feature type="transmembrane region" description="Helical" evidence="6">
    <location>
        <begin position="72"/>
        <end position="94"/>
    </location>
</feature>
<comment type="similarity">
    <text evidence="6">Belongs to the VMA21 family.</text>
</comment>
<comment type="subcellular location">
    <subcellularLocation>
        <location evidence="6">Endoplasmic reticulum membrane</location>
        <topology evidence="6">Multi-pass membrane protein</topology>
    </subcellularLocation>
    <subcellularLocation>
        <location evidence="6">Endoplasmic reticulum-Golgi intermediate compartment membrane</location>
        <topology evidence="6">Multi-pass membrane protein</topology>
    </subcellularLocation>
    <subcellularLocation>
        <location evidence="6">Cytoplasmic vesicle</location>
        <location evidence="6">COPII-coated vesicle membrane</location>
        <topology evidence="6">Multi-pass membrane protein</topology>
    </subcellularLocation>
</comment>
<evidence type="ECO:0000256" key="7">
    <source>
        <dbReference type="SAM" id="MobiDB-lite"/>
    </source>
</evidence>
<evidence type="ECO:0000256" key="1">
    <source>
        <dbReference type="ARBA" id="ARBA00022692"/>
    </source>
</evidence>
<dbReference type="GO" id="GO:0012507">
    <property type="term" value="C:ER to Golgi transport vesicle membrane"/>
    <property type="evidence" value="ECO:0007669"/>
    <property type="project" value="UniProtKB-SubCell"/>
</dbReference>
<dbReference type="EMBL" id="MCGT01000015">
    <property type="protein sequence ID" value="ORX53610.1"/>
    <property type="molecule type" value="Genomic_DNA"/>
</dbReference>
<gene>
    <name evidence="8" type="ORF">DM01DRAFT_1047387</name>
</gene>
<evidence type="ECO:0000256" key="4">
    <source>
        <dbReference type="ARBA" id="ARBA00023136"/>
    </source>
</evidence>
<feature type="compositionally biased region" description="Low complexity" evidence="7">
    <location>
        <begin position="22"/>
        <end position="33"/>
    </location>
</feature>
<feature type="short sequence motif" description="Prevents secretion from ER" evidence="6">
    <location>
        <begin position="105"/>
        <end position="108"/>
    </location>
</feature>
<keyword evidence="4 6" id="KW-0472">Membrane</keyword>
<evidence type="ECO:0000256" key="2">
    <source>
        <dbReference type="ARBA" id="ARBA00022824"/>
    </source>
</evidence>
<dbReference type="Proteomes" id="UP000242146">
    <property type="component" value="Unassembled WGS sequence"/>
</dbReference>
<proteinExistence type="inferred from homology"/>
<dbReference type="InterPro" id="IPR019013">
    <property type="entry name" value="Vma21"/>
</dbReference>
<keyword evidence="2 6" id="KW-0256">Endoplasmic reticulum</keyword>
<comment type="caution">
    <text evidence="8">The sequence shown here is derived from an EMBL/GenBank/DDBJ whole genome shotgun (WGS) entry which is preliminary data.</text>
</comment>
<dbReference type="HAMAP" id="MF_03058">
    <property type="entry name" value="VMA21"/>
    <property type="match status" value="1"/>
</dbReference>
<dbReference type="Pfam" id="PF09446">
    <property type="entry name" value="VMA21"/>
    <property type="match status" value="1"/>
</dbReference>
<dbReference type="GO" id="GO:0005789">
    <property type="term" value="C:endoplasmic reticulum membrane"/>
    <property type="evidence" value="ECO:0007669"/>
    <property type="project" value="UniProtKB-SubCell"/>
</dbReference>
<evidence type="ECO:0000313" key="8">
    <source>
        <dbReference type="EMBL" id="ORX53610.1"/>
    </source>
</evidence>
<evidence type="ECO:0000256" key="3">
    <source>
        <dbReference type="ARBA" id="ARBA00022989"/>
    </source>
</evidence>
<dbReference type="AlphaFoldDB" id="A0A1X2GH25"/>
<sequence>MGKAKREAKHPIHLKMSDKTQPSSSIARSSDRPSITTRVIVKLLVFSALLFAAPLLTYFYSIDTIFSGNTTYAAGAAALVANLVVIGYILAAMIEDMSPDKDKEKKKD</sequence>
<dbReference type="STRING" id="101127.A0A1X2GH25"/>
<keyword evidence="1 6" id="KW-0812">Transmembrane</keyword>
<evidence type="ECO:0000313" key="9">
    <source>
        <dbReference type="Proteomes" id="UP000242146"/>
    </source>
</evidence>
<comment type="function">
    <text evidence="6">Required for the assembly of the V0 complex of the vacuolar ATPase (V-ATPase) in the endoplasmic reticulum.</text>
</comment>
<dbReference type="OrthoDB" id="160405at2759"/>
<feature type="compositionally biased region" description="Basic residues" evidence="7">
    <location>
        <begin position="1"/>
        <end position="13"/>
    </location>
</feature>
<organism evidence="8 9">
    <name type="scientific">Hesseltinella vesiculosa</name>
    <dbReference type="NCBI Taxonomy" id="101127"/>
    <lineage>
        <taxon>Eukaryota</taxon>
        <taxon>Fungi</taxon>
        <taxon>Fungi incertae sedis</taxon>
        <taxon>Mucoromycota</taxon>
        <taxon>Mucoromycotina</taxon>
        <taxon>Mucoromycetes</taxon>
        <taxon>Mucorales</taxon>
        <taxon>Cunninghamellaceae</taxon>
        <taxon>Hesseltinella</taxon>
    </lineage>
</organism>
<feature type="region of interest" description="Disordered" evidence="7">
    <location>
        <begin position="1"/>
        <end position="33"/>
    </location>
</feature>
<dbReference type="GO" id="GO:0033116">
    <property type="term" value="C:endoplasmic reticulum-Golgi intermediate compartment membrane"/>
    <property type="evidence" value="ECO:0007669"/>
    <property type="project" value="UniProtKB-SubCell"/>
</dbReference>
<feature type="transmembrane region" description="Helical" evidence="6">
    <location>
        <begin position="39"/>
        <end position="60"/>
    </location>
</feature>
<keyword evidence="5 6" id="KW-0968">Cytoplasmic vesicle</keyword>